<evidence type="ECO:0000256" key="4">
    <source>
        <dbReference type="ARBA" id="ARBA00038357"/>
    </source>
</evidence>
<feature type="region of interest" description="Disordered" evidence="6">
    <location>
        <begin position="54"/>
        <end position="139"/>
    </location>
</feature>
<accession>A0ABP0MVW4</accession>
<evidence type="ECO:0000256" key="2">
    <source>
        <dbReference type="ARBA" id="ARBA00022723"/>
    </source>
</evidence>
<comment type="similarity">
    <text evidence="4">Belongs to the cytochrome b5 family. MAPR subfamily.</text>
</comment>
<organism evidence="8 9">
    <name type="scientific">Durusdinium trenchii</name>
    <dbReference type="NCBI Taxonomy" id="1381693"/>
    <lineage>
        <taxon>Eukaryota</taxon>
        <taxon>Sar</taxon>
        <taxon>Alveolata</taxon>
        <taxon>Dinophyceae</taxon>
        <taxon>Suessiales</taxon>
        <taxon>Symbiodiniaceae</taxon>
        <taxon>Durusdinium</taxon>
    </lineage>
</organism>
<evidence type="ECO:0000313" key="8">
    <source>
        <dbReference type="EMBL" id="CAK9054827.1"/>
    </source>
</evidence>
<evidence type="ECO:0000259" key="7">
    <source>
        <dbReference type="PROSITE" id="PS50255"/>
    </source>
</evidence>
<keyword evidence="1 5" id="KW-0349">Heme</keyword>
<proteinExistence type="inferred from homology"/>
<evidence type="ECO:0000256" key="1">
    <source>
        <dbReference type="ARBA" id="ARBA00022617"/>
    </source>
</evidence>
<dbReference type="InterPro" id="IPR018506">
    <property type="entry name" value="Cyt_B5_heme-BS"/>
</dbReference>
<reference evidence="8 9" key="1">
    <citation type="submission" date="2024-02" db="EMBL/GenBank/DDBJ databases">
        <authorList>
            <person name="Chen Y."/>
            <person name="Shah S."/>
            <person name="Dougan E. K."/>
            <person name="Thang M."/>
            <person name="Chan C."/>
        </authorList>
    </citation>
    <scope>NUCLEOTIDE SEQUENCE [LARGE SCALE GENOMIC DNA]</scope>
</reference>
<gene>
    <name evidence="8" type="ORF">CCMP2556_LOCUS27373</name>
</gene>
<dbReference type="PROSITE" id="PS00191">
    <property type="entry name" value="CYTOCHROME_B5_1"/>
    <property type="match status" value="1"/>
</dbReference>
<keyword evidence="2 5" id="KW-0479">Metal-binding</keyword>
<sequence length="408" mass="46341">MLQLFADDSNWLWSYVQVIQPTWASDVTPEGALATHLLRTAKEKGSITERALDKSAELKKTHKEHRKDGTPRREHSGKPGRKNSIRGLRKDASQQSITRGGSRRPKKVASRASASSVQLSTDGSIHLSPEQEAAQEEQRLKQEDAFRHLAALDPPHRAFLESLRRWDLEWEDAWMVLFGEVLDVTKFVPIHPGGEDTIHMYLGKDATEEWVEIHTPETLEKNLQHITKIGKIEVRRGLMTWLFEKVAGASRPASPEKQREPVEDDWPGGTKFTPAFEEELKALNGSFTLESLKRWNGRELPMLIGLCGVVIDVSPSENFDPNHGYGKLWGGKDCTWAMATVSLKGEDANRLDFKLQELEELQFKSLAGWYKHFTEKYRQVGTLEELKDWDWSSVITAAQEMQKTGTYA</sequence>
<comment type="caution">
    <text evidence="8">The sequence shown here is derived from an EMBL/GenBank/DDBJ whole genome shotgun (WGS) entry which is preliminary data.</text>
</comment>
<dbReference type="SUPFAM" id="SSF55856">
    <property type="entry name" value="Cytochrome b5-like heme/steroid binding domain"/>
    <property type="match status" value="2"/>
</dbReference>
<dbReference type="Gene3D" id="3.10.120.10">
    <property type="entry name" value="Cytochrome b5-like heme/steroid binding domain"/>
    <property type="match status" value="2"/>
</dbReference>
<dbReference type="PANTHER" id="PTHR10281:SF76">
    <property type="entry name" value="CALCUTTA CUP-RELATED"/>
    <property type="match status" value="1"/>
</dbReference>
<dbReference type="InterPro" id="IPR050577">
    <property type="entry name" value="MAPR/NEUFC/NENF-like"/>
</dbReference>
<evidence type="ECO:0000256" key="6">
    <source>
        <dbReference type="SAM" id="MobiDB-lite"/>
    </source>
</evidence>
<evidence type="ECO:0000313" key="9">
    <source>
        <dbReference type="Proteomes" id="UP001642484"/>
    </source>
</evidence>
<dbReference type="EMBL" id="CAXAMN010019669">
    <property type="protein sequence ID" value="CAK9054827.1"/>
    <property type="molecule type" value="Genomic_DNA"/>
</dbReference>
<keyword evidence="9" id="KW-1185">Reference proteome</keyword>
<name>A0ABP0MVW4_9DINO</name>
<dbReference type="Proteomes" id="UP001642484">
    <property type="component" value="Unassembled WGS sequence"/>
</dbReference>
<dbReference type="SMART" id="SM01117">
    <property type="entry name" value="Cyt-b5"/>
    <property type="match status" value="2"/>
</dbReference>
<dbReference type="Pfam" id="PF00173">
    <property type="entry name" value="Cyt-b5"/>
    <property type="match status" value="1"/>
</dbReference>
<dbReference type="InterPro" id="IPR036400">
    <property type="entry name" value="Cyt_B5-like_heme/steroid_sf"/>
</dbReference>
<feature type="compositionally biased region" description="Basic and acidic residues" evidence="6">
    <location>
        <begin position="66"/>
        <end position="77"/>
    </location>
</feature>
<keyword evidence="3 5" id="KW-0408">Iron</keyword>
<protein>
    <recommendedName>
        <fullName evidence="7">Cytochrome b5 heme-binding domain-containing protein</fullName>
    </recommendedName>
</protein>
<evidence type="ECO:0000256" key="3">
    <source>
        <dbReference type="ARBA" id="ARBA00023004"/>
    </source>
</evidence>
<dbReference type="PROSITE" id="PS50255">
    <property type="entry name" value="CYTOCHROME_B5_2"/>
    <property type="match status" value="1"/>
</dbReference>
<dbReference type="InterPro" id="IPR001199">
    <property type="entry name" value="Cyt_B5-like_heme/steroid-bd"/>
</dbReference>
<feature type="domain" description="Cytochrome b5 heme-binding" evidence="7">
    <location>
        <begin position="155"/>
        <end position="233"/>
    </location>
</feature>
<evidence type="ECO:0000256" key="5">
    <source>
        <dbReference type="RuleBase" id="RU362121"/>
    </source>
</evidence>
<dbReference type="PANTHER" id="PTHR10281">
    <property type="entry name" value="MEMBRANE-ASSOCIATED PROGESTERONE RECEPTOR COMPONENT-RELATED"/>
    <property type="match status" value="1"/>
</dbReference>